<dbReference type="PANTHER" id="PTHR11236:SF50">
    <property type="entry name" value="AMINODEOXYCHORISMATE SYNTHASE COMPONENT 1"/>
    <property type="match status" value="1"/>
</dbReference>
<dbReference type="InterPro" id="IPR043131">
    <property type="entry name" value="BCAT-like_N"/>
</dbReference>
<keyword evidence="3" id="KW-0032">Aminotransferase</keyword>
<dbReference type="InterPro" id="IPR005801">
    <property type="entry name" value="ADC_synthase"/>
</dbReference>
<feature type="region of interest" description="Disordered" evidence="1">
    <location>
        <begin position="649"/>
        <end position="673"/>
    </location>
</feature>
<gene>
    <name evidence="3" type="primary">pabB</name>
    <name evidence="3" type="ORF">PCE31106_01024</name>
</gene>
<dbReference type="EMBL" id="CABPSL010000002">
    <property type="protein sequence ID" value="VVD79418.1"/>
    <property type="molecule type" value="Genomic_DNA"/>
</dbReference>
<dbReference type="EC" id="2.6.1.85" evidence="3"/>
<feature type="domain" description="Chorismate-utilising enzyme C-terminal" evidence="2">
    <location>
        <begin position="147"/>
        <end position="418"/>
    </location>
</feature>
<dbReference type="Proteomes" id="UP000384354">
    <property type="component" value="Unassembled WGS sequence"/>
</dbReference>
<evidence type="ECO:0000313" key="4">
    <source>
        <dbReference type="Proteomes" id="UP000384354"/>
    </source>
</evidence>
<dbReference type="RefSeq" id="WP_174974966.1">
    <property type="nucleotide sequence ID" value="NZ_CABPSL010000002.1"/>
</dbReference>
<dbReference type="GO" id="GO:0046820">
    <property type="term" value="F:4-amino-4-deoxychorismate synthase activity"/>
    <property type="evidence" value="ECO:0007669"/>
    <property type="project" value="UniProtKB-EC"/>
</dbReference>
<dbReference type="InterPro" id="IPR001544">
    <property type="entry name" value="Aminotrans_IV"/>
</dbReference>
<dbReference type="SUPFAM" id="SSF56752">
    <property type="entry name" value="D-aminoacid aminotransferase-like PLP-dependent enzymes"/>
    <property type="match status" value="1"/>
</dbReference>
<keyword evidence="3" id="KW-0808">Transferase</keyword>
<organism evidence="3 4">
    <name type="scientific">Pandoraea cepalis</name>
    <dbReference type="NCBI Taxonomy" id="2508294"/>
    <lineage>
        <taxon>Bacteria</taxon>
        <taxon>Pseudomonadati</taxon>
        <taxon>Pseudomonadota</taxon>
        <taxon>Betaproteobacteria</taxon>
        <taxon>Burkholderiales</taxon>
        <taxon>Burkholderiaceae</taxon>
        <taxon>Pandoraea</taxon>
    </lineage>
</organism>
<dbReference type="GO" id="GO:0000162">
    <property type="term" value="P:L-tryptophan biosynthetic process"/>
    <property type="evidence" value="ECO:0007669"/>
    <property type="project" value="TreeGrafter"/>
</dbReference>
<evidence type="ECO:0000313" key="3">
    <source>
        <dbReference type="EMBL" id="VVD79418.1"/>
    </source>
</evidence>
<evidence type="ECO:0000259" key="2">
    <source>
        <dbReference type="Pfam" id="PF00425"/>
    </source>
</evidence>
<accession>A0A5E4SYI9</accession>
<reference evidence="3 4" key="1">
    <citation type="submission" date="2019-08" db="EMBL/GenBank/DDBJ databases">
        <authorList>
            <person name="Peeters C."/>
        </authorList>
    </citation>
    <scope>NUCLEOTIDE SEQUENCE [LARGE SCALE GENOMIC DNA]</scope>
    <source>
        <strain evidence="3 4">LMG 31106</strain>
    </source>
</reference>
<dbReference type="Gene3D" id="3.20.10.10">
    <property type="entry name" value="D-amino Acid Aminotransferase, subunit A, domain 2"/>
    <property type="match status" value="1"/>
</dbReference>
<protein>
    <submittedName>
        <fullName evidence="3">Aminodeoxychorismate synthase component 1</fullName>
        <ecNumber evidence="3">2.6.1.85</ecNumber>
    </submittedName>
</protein>
<dbReference type="Pfam" id="PF01063">
    <property type="entry name" value="Aminotran_4"/>
    <property type="match status" value="1"/>
</dbReference>
<dbReference type="PRINTS" id="PR00095">
    <property type="entry name" value="ANTSNTHASEI"/>
</dbReference>
<dbReference type="SUPFAM" id="SSF56322">
    <property type="entry name" value="ADC synthase"/>
    <property type="match status" value="1"/>
</dbReference>
<dbReference type="InterPro" id="IPR015890">
    <property type="entry name" value="Chorismate_C"/>
</dbReference>
<feature type="region of interest" description="Disordered" evidence="1">
    <location>
        <begin position="233"/>
        <end position="256"/>
    </location>
</feature>
<dbReference type="Gene3D" id="3.30.470.10">
    <property type="match status" value="1"/>
</dbReference>
<proteinExistence type="predicted"/>
<dbReference type="Gene3D" id="3.60.120.10">
    <property type="entry name" value="Anthranilate synthase"/>
    <property type="match status" value="1"/>
</dbReference>
<sequence length="673" mass="71753">MSCEAPLAAFALLDDSADPAGGARLYTGLVREVTCDEPDVLSDALREVEDATRHGLHAVLLADYEFGVRLAGVQTVAARRARGRLRALLFRELQRLDATQTQAWLSQREAADACDGSLAPVISGNGDGVTPPGVAGVAALQSDVSDAAFDDAIARIHDWLSQGECYQINYTYRLNFDAFGSPVALYRRLRARQPVPYGALVMLPGASGVAGRAILSLSPELFLRHSRGQIEARPMKGTAPASGDASEDAERSAALAADEKNRAENVMIVDLLRNDLGRLAIPGSVAVPRRFEVTRFASVLQMTSTVTATLPQATTFADVLRALYPCGSITGAPKYRAMQLIGELEASPRGLYTGAIGWLDAREDDPHALGDFCLSVAIRTLELDAPDASGLRRGRLGVGAGIVLDSRAHEERAECKLKARFLSALDPGFELFETMQATQASGVAHLARHVARLAASAKWFGFRFDEAALRAQIDAVVATLGEHDVHRVRLALSHDGTVAITHAVLAPLPGKSVKVLLAAANDPASTTRANDLFLRHKTTVRARYDVAWKEAEANGAFDMLCFNERGELTEGGRSNVFVKRDGIWMTPRLSCGVLPGVMRGVMLDDAKWSPVEAVLTRDDVLSAQAIVVCNALRGALPATLLEASLTTLSTSPASPPSMASTAQSTAPSTTASD</sequence>
<dbReference type="PANTHER" id="PTHR11236">
    <property type="entry name" value="AMINOBENZOATE/ANTHRANILATE SYNTHASE"/>
    <property type="match status" value="1"/>
</dbReference>
<dbReference type="InterPro" id="IPR036038">
    <property type="entry name" value="Aminotransferase-like"/>
</dbReference>
<name>A0A5E4SYI9_9BURK</name>
<dbReference type="InterPro" id="IPR043132">
    <property type="entry name" value="BCAT-like_C"/>
</dbReference>
<dbReference type="AlphaFoldDB" id="A0A5E4SYI9"/>
<dbReference type="InterPro" id="IPR019999">
    <property type="entry name" value="Anth_synth_I-like"/>
</dbReference>
<evidence type="ECO:0000256" key="1">
    <source>
        <dbReference type="SAM" id="MobiDB-lite"/>
    </source>
</evidence>
<dbReference type="Pfam" id="PF00425">
    <property type="entry name" value="Chorismate_bind"/>
    <property type="match status" value="1"/>
</dbReference>